<proteinExistence type="predicted"/>
<sequence length="292" mass="33053">MQRLRISGTSLLGSFAVPHLKKKAMNSWSAVQDTYHSTKDTFERHRVVFAIGTSIASVATAWAGSSSFTGVRRTSSFIDGCLDMWSGHAPPKLKLEINEDNSHYFLWERMSVWRKSSLDRTVNVVIVGLSNHIKDIDFWVLMTPNSLFRRQASSPTLRHQAWLTTHVIRLGLLISSDIVEEGKLHFWVLSMGRTWREAPTMPPNSSAFIRQGSCWVEAGQIIRFQVFGRQGAIFETIEVVVTGVQNLMRQRAHLFHRLEAIETMRAYVAHNVDENEDLLANLETTKSEAAVA</sequence>
<dbReference type="EMBL" id="QGNW01002656">
    <property type="protein sequence ID" value="RVW13312.1"/>
    <property type="molecule type" value="Genomic_DNA"/>
</dbReference>
<protein>
    <submittedName>
        <fullName evidence="1">Uncharacterized protein</fullName>
    </submittedName>
</protein>
<organism evidence="1 2">
    <name type="scientific">Vitis vinifera</name>
    <name type="common">Grape</name>
    <dbReference type="NCBI Taxonomy" id="29760"/>
    <lineage>
        <taxon>Eukaryota</taxon>
        <taxon>Viridiplantae</taxon>
        <taxon>Streptophyta</taxon>
        <taxon>Embryophyta</taxon>
        <taxon>Tracheophyta</taxon>
        <taxon>Spermatophyta</taxon>
        <taxon>Magnoliopsida</taxon>
        <taxon>eudicotyledons</taxon>
        <taxon>Gunneridae</taxon>
        <taxon>Pentapetalae</taxon>
        <taxon>rosids</taxon>
        <taxon>Vitales</taxon>
        <taxon>Vitaceae</taxon>
        <taxon>Viteae</taxon>
        <taxon>Vitis</taxon>
    </lineage>
</organism>
<evidence type="ECO:0000313" key="2">
    <source>
        <dbReference type="Proteomes" id="UP000288805"/>
    </source>
</evidence>
<gene>
    <name evidence="1" type="ORF">CK203_088987</name>
</gene>
<dbReference type="PANTHER" id="PTHR36703:SF1">
    <property type="entry name" value="TRIACYLGLYCEROL LIPASE-LIKE PROTEIN"/>
    <property type="match status" value="1"/>
</dbReference>
<evidence type="ECO:0000313" key="1">
    <source>
        <dbReference type="EMBL" id="RVW13312.1"/>
    </source>
</evidence>
<name>A0A438BQS1_VITVI</name>
<dbReference type="Proteomes" id="UP000288805">
    <property type="component" value="Unassembled WGS sequence"/>
</dbReference>
<dbReference type="PANTHER" id="PTHR36703">
    <property type="entry name" value="TRIACYLGLYCEROL LIPASE-LIKE PROTEIN"/>
    <property type="match status" value="1"/>
</dbReference>
<accession>A0A438BQS1</accession>
<reference evidence="1 2" key="1">
    <citation type="journal article" date="2018" name="PLoS Genet.">
        <title>Population sequencing reveals clonal diversity and ancestral inbreeding in the grapevine cultivar Chardonnay.</title>
        <authorList>
            <person name="Roach M.J."/>
            <person name="Johnson D.L."/>
            <person name="Bohlmann J."/>
            <person name="van Vuuren H.J."/>
            <person name="Jones S.J."/>
            <person name="Pretorius I.S."/>
            <person name="Schmidt S.A."/>
            <person name="Borneman A.R."/>
        </authorList>
    </citation>
    <scope>NUCLEOTIDE SEQUENCE [LARGE SCALE GENOMIC DNA]</scope>
    <source>
        <strain evidence="2">cv. Chardonnay</strain>
        <tissue evidence="1">Leaf</tissue>
    </source>
</reference>
<comment type="caution">
    <text evidence="1">The sequence shown here is derived from an EMBL/GenBank/DDBJ whole genome shotgun (WGS) entry which is preliminary data.</text>
</comment>
<dbReference type="AlphaFoldDB" id="A0A438BQS1"/>